<reference evidence="1" key="1">
    <citation type="submission" date="2019-06" db="EMBL/GenBank/DDBJ databases">
        <authorList>
            <person name="Zheng W."/>
        </authorList>
    </citation>
    <scope>NUCLEOTIDE SEQUENCE</scope>
    <source>
        <strain evidence="1">QDHG01</strain>
    </source>
</reference>
<organism evidence="1 2">
    <name type="scientific">Halteria grandinella</name>
    <dbReference type="NCBI Taxonomy" id="5974"/>
    <lineage>
        <taxon>Eukaryota</taxon>
        <taxon>Sar</taxon>
        <taxon>Alveolata</taxon>
        <taxon>Ciliophora</taxon>
        <taxon>Intramacronucleata</taxon>
        <taxon>Spirotrichea</taxon>
        <taxon>Stichotrichia</taxon>
        <taxon>Sporadotrichida</taxon>
        <taxon>Halteriidae</taxon>
        <taxon>Halteria</taxon>
    </lineage>
</organism>
<sequence length="77" mass="9192">MLTFLKQTITTSISLKFVLLSMKGLRVMSKRNNLASSVFTQQRIHYKHKSSYLYKMMHYLLLMIRIEYGLYLTILEL</sequence>
<gene>
    <name evidence="1" type="ORF">FGO68_gene16160</name>
</gene>
<comment type="caution">
    <text evidence="1">The sequence shown here is derived from an EMBL/GenBank/DDBJ whole genome shotgun (WGS) entry which is preliminary data.</text>
</comment>
<accession>A0A8J8NXN8</accession>
<dbReference type="Proteomes" id="UP000785679">
    <property type="component" value="Unassembled WGS sequence"/>
</dbReference>
<name>A0A8J8NXN8_HALGN</name>
<protein>
    <submittedName>
        <fullName evidence="1">Uncharacterized protein</fullName>
    </submittedName>
</protein>
<evidence type="ECO:0000313" key="2">
    <source>
        <dbReference type="Proteomes" id="UP000785679"/>
    </source>
</evidence>
<keyword evidence="2" id="KW-1185">Reference proteome</keyword>
<dbReference type="AlphaFoldDB" id="A0A8J8NXN8"/>
<proteinExistence type="predicted"/>
<dbReference type="EMBL" id="RRYP01005293">
    <property type="protein sequence ID" value="TNV82165.1"/>
    <property type="molecule type" value="Genomic_DNA"/>
</dbReference>
<evidence type="ECO:0000313" key="1">
    <source>
        <dbReference type="EMBL" id="TNV82165.1"/>
    </source>
</evidence>